<name>A0A076EJT9_RHOOP</name>
<keyword evidence="1" id="KW-0805">Transcription regulation</keyword>
<dbReference type="GO" id="GO:0003677">
    <property type="term" value="F:DNA binding"/>
    <property type="evidence" value="ECO:0007669"/>
    <property type="project" value="UniProtKB-UniRule"/>
</dbReference>
<dbReference type="EMBL" id="CP008947">
    <property type="protein sequence ID" value="AII03729.1"/>
    <property type="molecule type" value="Genomic_DNA"/>
</dbReference>
<dbReference type="SUPFAM" id="SSF48498">
    <property type="entry name" value="Tetracyclin repressor-like, C-terminal domain"/>
    <property type="match status" value="1"/>
</dbReference>
<evidence type="ECO:0000256" key="4">
    <source>
        <dbReference type="PROSITE-ProRule" id="PRU00335"/>
    </source>
</evidence>
<feature type="DNA-binding region" description="H-T-H motif" evidence="4">
    <location>
        <begin position="45"/>
        <end position="64"/>
    </location>
</feature>
<protein>
    <submittedName>
        <fullName evidence="6">TetR family transcriptional regulator</fullName>
    </submittedName>
</protein>
<dbReference type="GO" id="GO:0045892">
    <property type="term" value="P:negative regulation of DNA-templated transcription"/>
    <property type="evidence" value="ECO:0007669"/>
    <property type="project" value="InterPro"/>
</dbReference>
<organism evidence="6 7">
    <name type="scientific">Rhodococcus opacus</name>
    <name type="common">Nocardia opaca</name>
    <dbReference type="NCBI Taxonomy" id="37919"/>
    <lineage>
        <taxon>Bacteria</taxon>
        <taxon>Bacillati</taxon>
        <taxon>Actinomycetota</taxon>
        <taxon>Actinomycetes</taxon>
        <taxon>Mycobacteriales</taxon>
        <taxon>Nocardiaceae</taxon>
        <taxon>Rhodococcus</taxon>
    </lineage>
</organism>
<reference evidence="6 7" key="1">
    <citation type="submission" date="2014-07" db="EMBL/GenBank/DDBJ databases">
        <title>Genome Sequence of Rhodococcus opacus Strain R7, a Biodegrader of Mono- and Polycyclic Aromatic Hydrocarbons.</title>
        <authorList>
            <person name="Di Gennaro P."/>
            <person name="Zampolli J."/>
            <person name="Presti I."/>
            <person name="Cappelletti M."/>
            <person name="D'Ursi P."/>
            <person name="Orro A."/>
            <person name="Mezzelani A."/>
            <person name="Milanesi L."/>
        </authorList>
    </citation>
    <scope>NUCLEOTIDE SEQUENCE [LARGE SCALE GENOMIC DNA]</scope>
    <source>
        <strain evidence="6 7">R7</strain>
    </source>
</reference>
<gene>
    <name evidence="6" type="ORF">EP51_03510</name>
</gene>
<dbReference type="InterPro" id="IPR036271">
    <property type="entry name" value="Tet_transcr_reg_TetR-rel_C_sf"/>
</dbReference>
<dbReference type="eggNOG" id="COG1309">
    <property type="taxonomic scope" value="Bacteria"/>
</dbReference>
<dbReference type="Gene3D" id="1.10.10.60">
    <property type="entry name" value="Homeodomain-like"/>
    <property type="match status" value="1"/>
</dbReference>
<dbReference type="InterPro" id="IPR001647">
    <property type="entry name" value="HTH_TetR"/>
</dbReference>
<accession>A0A076EJT9</accession>
<evidence type="ECO:0000259" key="5">
    <source>
        <dbReference type="PROSITE" id="PS50977"/>
    </source>
</evidence>
<dbReference type="InterPro" id="IPR004111">
    <property type="entry name" value="Repressor_TetR_C"/>
</dbReference>
<keyword evidence="2 4" id="KW-0238">DNA-binding</keyword>
<dbReference type="Pfam" id="PF02909">
    <property type="entry name" value="TetR_C_1"/>
    <property type="match status" value="1"/>
</dbReference>
<evidence type="ECO:0000313" key="6">
    <source>
        <dbReference type="EMBL" id="AII03729.1"/>
    </source>
</evidence>
<dbReference type="RefSeq" id="WP_128638571.1">
    <property type="nucleotide sequence ID" value="NZ_CP008947.1"/>
</dbReference>
<dbReference type="Proteomes" id="UP000028488">
    <property type="component" value="Chromosome"/>
</dbReference>
<evidence type="ECO:0000256" key="3">
    <source>
        <dbReference type="ARBA" id="ARBA00023163"/>
    </source>
</evidence>
<evidence type="ECO:0000313" key="7">
    <source>
        <dbReference type="Proteomes" id="UP000028488"/>
    </source>
</evidence>
<sequence length="248" mass="26983">MAKQVVSDAARKRRRPTKQGAVLSEQLIMETALRLLRHHGSAGLSVRRLGAALGADPSTLYRYFRGIDDLTLAIADELIGRSFHGWEPTGDWWRDLRSLGIRSHAAYLDHPQAAVLSASRVSGRTSEKAAVDTILGILREAGFPDGAAVRLYRAFVDQMLAFAALDGAELALPEDVRESDRQLWRSSYAQLPAETHPHIAATAGLLVELSDRSAYPDALELLLDGARALLHRLDAKRESAPSCPSAGS</sequence>
<evidence type="ECO:0000256" key="1">
    <source>
        <dbReference type="ARBA" id="ARBA00023015"/>
    </source>
</evidence>
<dbReference type="Pfam" id="PF00440">
    <property type="entry name" value="TetR_N"/>
    <property type="match status" value="1"/>
</dbReference>
<keyword evidence="3" id="KW-0804">Transcription</keyword>
<proteinExistence type="predicted"/>
<evidence type="ECO:0000256" key="2">
    <source>
        <dbReference type="ARBA" id="ARBA00023125"/>
    </source>
</evidence>
<dbReference type="PROSITE" id="PS50977">
    <property type="entry name" value="HTH_TETR_2"/>
    <property type="match status" value="1"/>
</dbReference>
<dbReference type="AlphaFoldDB" id="A0A076EJT9"/>
<dbReference type="InterPro" id="IPR009057">
    <property type="entry name" value="Homeodomain-like_sf"/>
</dbReference>
<dbReference type="Gene3D" id="1.10.357.10">
    <property type="entry name" value="Tetracycline Repressor, domain 2"/>
    <property type="match status" value="1"/>
</dbReference>
<feature type="domain" description="HTH tetR-type" evidence="5">
    <location>
        <begin position="22"/>
        <end position="82"/>
    </location>
</feature>
<dbReference type="SUPFAM" id="SSF46689">
    <property type="entry name" value="Homeodomain-like"/>
    <property type="match status" value="1"/>
</dbReference>